<dbReference type="Pfam" id="PF00153">
    <property type="entry name" value="Mito_carr"/>
    <property type="match status" value="2"/>
</dbReference>
<feature type="transmembrane region" description="Helical" evidence="11">
    <location>
        <begin position="271"/>
        <end position="292"/>
    </location>
</feature>
<evidence type="ECO:0000313" key="12">
    <source>
        <dbReference type="EMBL" id="GMM51541.1"/>
    </source>
</evidence>
<dbReference type="EMBL" id="BTGC01000008">
    <property type="protein sequence ID" value="GMM51541.1"/>
    <property type="molecule type" value="Genomic_DNA"/>
</dbReference>
<dbReference type="GO" id="GO:0022857">
    <property type="term" value="F:transmembrane transporter activity"/>
    <property type="evidence" value="ECO:0007669"/>
    <property type="project" value="TreeGrafter"/>
</dbReference>
<dbReference type="PROSITE" id="PS50920">
    <property type="entry name" value="SOLCAR"/>
    <property type="match status" value="3"/>
</dbReference>
<evidence type="ECO:0000256" key="5">
    <source>
        <dbReference type="ARBA" id="ARBA00022737"/>
    </source>
</evidence>
<evidence type="ECO:0000256" key="2">
    <source>
        <dbReference type="ARBA" id="ARBA00006375"/>
    </source>
</evidence>
<keyword evidence="3 10" id="KW-0813">Transport</keyword>
<feature type="transmembrane region" description="Helical" evidence="11">
    <location>
        <begin position="213"/>
        <end position="233"/>
    </location>
</feature>
<comment type="caution">
    <text evidence="12">The sequence shown here is derived from an EMBL/GenBank/DDBJ whole genome shotgun (WGS) entry which is preliminary data.</text>
</comment>
<evidence type="ECO:0000256" key="6">
    <source>
        <dbReference type="ARBA" id="ARBA00022989"/>
    </source>
</evidence>
<evidence type="ECO:0000256" key="11">
    <source>
        <dbReference type="SAM" id="Phobius"/>
    </source>
</evidence>
<proteinExistence type="inferred from homology"/>
<evidence type="ECO:0000256" key="4">
    <source>
        <dbReference type="ARBA" id="ARBA00022692"/>
    </source>
</evidence>
<sequence length="296" mass="32885">MSGDVPPPIAVYKVLISTYISATSALLFTFPLDTLKTRLQTTSKSALACTTDIIKYEGMRGFYRGIPASLISAAPARSFTMSLYTSLISKYANWLDIGMQSELDRPTIPVFLAGLSAGSLSCSFTAPFEFTKTASQVETLINKSPVKPGAIHAVKRIWQKGGIKMLYGGVEYQCLRDSIGSGVYFTVYETVKNKISQWTRKNEFEKNDRPNGIAIATAGALCGATSWVVIYPIDTMKSEYQKNLYSSALLHEPEKVERPKLKFSLDMYRGLGFSIVRTALNGVLIFTFFEYIQWML</sequence>
<evidence type="ECO:0000256" key="8">
    <source>
        <dbReference type="ARBA" id="ARBA00023136"/>
    </source>
</evidence>
<evidence type="ECO:0000256" key="1">
    <source>
        <dbReference type="ARBA" id="ARBA00004225"/>
    </source>
</evidence>
<evidence type="ECO:0000256" key="10">
    <source>
        <dbReference type="RuleBase" id="RU000488"/>
    </source>
</evidence>
<protein>
    <submittedName>
        <fullName evidence="12">Uncharacterized protein</fullName>
    </submittedName>
</protein>
<dbReference type="InterPro" id="IPR023395">
    <property type="entry name" value="MCP_dom_sf"/>
</dbReference>
<dbReference type="InterPro" id="IPR018108">
    <property type="entry name" value="MCP_transmembrane"/>
</dbReference>
<evidence type="ECO:0000313" key="13">
    <source>
        <dbReference type="Proteomes" id="UP001362899"/>
    </source>
</evidence>
<comment type="subcellular location">
    <subcellularLocation>
        <location evidence="1">Mitochondrion membrane</location>
        <topology evidence="1">Multi-pass membrane protein</topology>
    </subcellularLocation>
</comment>
<dbReference type="Gene3D" id="1.50.40.10">
    <property type="entry name" value="Mitochondrial carrier domain"/>
    <property type="match status" value="1"/>
</dbReference>
<dbReference type="AlphaFoldDB" id="A0AAV5RJ15"/>
<dbReference type="PANTHER" id="PTHR45624:SF9">
    <property type="entry name" value="CARRIER PROTEIN, PUTATIVE (AFU_ORTHOLOGUE AFUA_4G06390)-RELATED"/>
    <property type="match status" value="1"/>
</dbReference>
<accession>A0AAV5RJ15</accession>
<dbReference type="PANTHER" id="PTHR45624">
    <property type="entry name" value="MITOCHONDRIAL BASIC AMINO ACIDS TRANSPORTER-RELATED"/>
    <property type="match status" value="1"/>
</dbReference>
<keyword evidence="5" id="KW-0677">Repeat</keyword>
<dbReference type="Proteomes" id="UP001362899">
    <property type="component" value="Unassembled WGS sequence"/>
</dbReference>
<keyword evidence="4 9" id="KW-0812">Transmembrane</keyword>
<feature type="transmembrane region" description="Helical" evidence="11">
    <location>
        <begin position="12"/>
        <end position="30"/>
    </location>
</feature>
<evidence type="ECO:0000256" key="9">
    <source>
        <dbReference type="PROSITE-ProRule" id="PRU00282"/>
    </source>
</evidence>
<reference evidence="12 13" key="1">
    <citation type="journal article" date="2023" name="Elife">
        <title>Identification of key yeast species and microbe-microbe interactions impacting larval growth of Drosophila in the wild.</title>
        <authorList>
            <person name="Mure A."/>
            <person name="Sugiura Y."/>
            <person name="Maeda R."/>
            <person name="Honda K."/>
            <person name="Sakurai N."/>
            <person name="Takahashi Y."/>
            <person name="Watada M."/>
            <person name="Katoh T."/>
            <person name="Gotoh A."/>
            <person name="Gotoh Y."/>
            <person name="Taniguchi I."/>
            <person name="Nakamura K."/>
            <person name="Hayashi T."/>
            <person name="Katayama T."/>
            <person name="Uemura T."/>
            <person name="Hattori Y."/>
        </authorList>
    </citation>
    <scope>NUCLEOTIDE SEQUENCE [LARGE SCALE GENOMIC DNA]</scope>
    <source>
        <strain evidence="12 13">SB-73</strain>
    </source>
</reference>
<name>A0AAV5RJ15_STABA</name>
<keyword evidence="6 11" id="KW-1133">Transmembrane helix</keyword>
<keyword evidence="13" id="KW-1185">Reference proteome</keyword>
<feature type="repeat" description="Solcar" evidence="9">
    <location>
        <begin position="210"/>
        <end position="295"/>
    </location>
</feature>
<dbReference type="SUPFAM" id="SSF103506">
    <property type="entry name" value="Mitochondrial carrier"/>
    <property type="match status" value="1"/>
</dbReference>
<organism evidence="12 13">
    <name type="scientific">Starmerella bacillaris</name>
    <name type="common">Yeast</name>
    <name type="synonym">Candida zemplinina</name>
    <dbReference type="NCBI Taxonomy" id="1247836"/>
    <lineage>
        <taxon>Eukaryota</taxon>
        <taxon>Fungi</taxon>
        <taxon>Dikarya</taxon>
        <taxon>Ascomycota</taxon>
        <taxon>Saccharomycotina</taxon>
        <taxon>Dipodascomycetes</taxon>
        <taxon>Dipodascales</taxon>
        <taxon>Trichomonascaceae</taxon>
        <taxon>Starmerella</taxon>
    </lineage>
</organism>
<feature type="repeat" description="Solcar" evidence="9">
    <location>
        <begin position="12"/>
        <end position="90"/>
    </location>
</feature>
<evidence type="ECO:0000256" key="7">
    <source>
        <dbReference type="ARBA" id="ARBA00023128"/>
    </source>
</evidence>
<gene>
    <name evidence="12" type="ORF">DASB73_025040</name>
</gene>
<dbReference type="GO" id="GO:0031966">
    <property type="term" value="C:mitochondrial membrane"/>
    <property type="evidence" value="ECO:0007669"/>
    <property type="project" value="UniProtKB-SubCell"/>
</dbReference>
<feature type="repeat" description="Solcar" evidence="9">
    <location>
        <begin position="105"/>
        <end position="194"/>
    </location>
</feature>
<keyword evidence="7" id="KW-0496">Mitochondrion</keyword>
<keyword evidence="8 9" id="KW-0472">Membrane</keyword>
<comment type="similarity">
    <text evidence="2 10">Belongs to the mitochondrial carrier (TC 2.A.29) family.</text>
</comment>
<dbReference type="InterPro" id="IPR050567">
    <property type="entry name" value="Mitochondrial_Carrier"/>
</dbReference>
<evidence type="ECO:0000256" key="3">
    <source>
        <dbReference type="ARBA" id="ARBA00022448"/>
    </source>
</evidence>